<keyword evidence="12" id="KW-0812">Transmembrane</keyword>
<dbReference type="Pfam" id="PF00512">
    <property type="entry name" value="HisKA"/>
    <property type="match status" value="1"/>
</dbReference>
<keyword evidence="6" id="KW-0808">Transferase</keyword>
<dbReference type="RefSeq" id="WP_090857068.1">
    <property type="nucleotide sequence ID" value="NZ_FNJU01000010.1"/>
</dbReference>
<dbReference type="InterPro" id="IPR003661">
    <property type="entry name" value="HisK_dim/P_dom"/>
</dbReference>
<evidence type="ECO:0000313" key="15">
    <source>
        <dbReference type="EMBL" id="SDP87842.1"/>
    </source>
</evidence>
<keyword evidence="4" id="KW-1003">Cell membrane</keyword>
<sequence>MLRTLRSKVLFYFIVLSLCAIFLTSFSILWGFEEHFTEYLQEDREGDIKLINEEVIKEYKETGNYLSIEVTSLLHQQAMTNRLFYQIYNGEGELLVDTTNMLGMMERMGPAGEGLASEYQTGTYDIKLDNRNIGTTKVYYPKGLYGAESTFFNTIKQYIFGAAMIILILSSLFSMLFSKRLTDGFTQLTRVVRELQNHKRDIRMPIEILTEEMVPLAESFNDLAESLSKEEILRKRFTADLAHELRTPLATLRSQIEAYQDGIWEPTPNRLQQSHNELMRLVRLVNEMENLLAAENPQIKLQKTDIELWKILTHIKNQFDPLFYEKAVNLKVIEPLDEHWIFGDKDRIIQILTNIINNAFQYTSSGKSVSISIVKQNQFVGFVVKDEGVGIGDEDLPYLYERFFRGDKSRDRQTGGIGIGLSIVKALVDAHHGEVQIISELKKGTTVTVLFPYIERK</sequence>
<proteinExistence type="predicted"/>
<dbReference type="GO" id="GO:0016036">
    <property type="term" value="P:cellular response to phosphate starvation"/>
    <property type="evidence" value="ECO:0007669"/>
    <property type="project" value="TreeGrafter"/>
</dbReference>
<keyword evidence="11 12" id="KW-0472">Membrane</keyword>
<evidence type="ECO:0000259" key="14">
    <source>
        <dbReference type="PROSITE" id="PS50885"/>
    </source>
</evidence>
<dbReference type="GO" id="GO:0005886">
    <property type="term" value="C:plasma membrane"/>
    <property type="evidence" value="ECO:0007669"/>
    <property type="project" value="UniProtKB-SubCell"/>
</dbReference>
<name>A0A1H0WAU9_9BACI</name>
<keyword evidence="16" id="KW-1185">Reference proteome</keyword>
<keyword evidence="12" id="KW-1133">Transmembrane helix</keyword>
<keyword evidence="7" id="KW-0547">Nucleotide-binding</keyword>
<dbReference type="InterPro" id="IPR005467">
    <property type="entry name" value="His_kinase_dom"/>
</dbReference>
<evidence type="ECO:0000256" key="3">
    <source>
        <dbReference type="ARBA" id="ARBA00012438"/>
    </source>
</evidence>
<evidence type="ECO:0000256" key="7">
    <source>
        <dbReference type="ARBA" id="ARBA00022741"/>
    </source>
</evidence>
<dbReference type="Gene3D" id="3.30.565.10">
    <property type="entry name" value="Histidine kinase-like ATPase, C-terminal domain"/>
    <property type="match status" value="1"/>
</dbReference>
<dbReference type="PRINTS" id="PR00344">
    <property type="entry name" value="BCTRLSENSOR"/>
</dbReference>
<dbReference type="InterPro" id="IPR003594">
    <property type="entry name" value="HATPase_dom"/>
</dbReference>
<dbReference type="GO" id="GO:0000155">
    <property type="term" value="F:phosphorelay sensor kinase activity"/>
    <property type="evidence" value="ECO:0007669"/>
    <property type="project" value="InterPro"/>
</dbReference>
<evidence type="ECO:0000259" key="13">
    <source>
        <dbReference type="PROSITE" id="PS50109"/>
    </source>
</evidence>
<comment type="subcellular location">
    <subcellularLocation>
        <location evidence="2">Cell membrane</location>
        <topology evidence="2">Multi-pass membrane protein</topology>
    </subcellularLocation>
</comment>
<dbReference type="GO" id="GO:0004721">
    <property type="term" value="F:phosphoprotein phosphatase activity"/>
    <property type="evidence" value="ECO:0007669"/>
    <property type="project" value="TreeGrafter"/>
</dbReference>
<organism evidence="15 16">
    <name type="scientific">Litchfieldia salsa</name>
    <dbReference type="NCBI Taxonomy" id="930152"/>
    <lineage>
        <taxon>Bacteria</taxon>
        <taxon>Bacillati</taxon>
        <taxon>Bacillota</taxon>
        <taxon>Bacilli</taxon>
        <taxon>Bacillales</taxon>
        <taxon>Bacillaceae</taxon>
        <taxon>Litchfieldia</taxon>
    </lineage>
</organism>
<feature type="domain" description="HAMP" evidence="14">
    <location>
        <begin position="179"/>
        <end position="232"/>
    </location>
</feature>
<keyword evidence="8 15" id="KW-0418">Kinase</keyword>
<dbReference type="SUPFAM" id="SSF47384">
    <property type="entry name" value="Homodimeric domain of signal transducing histidine kinase"/>
    <property type="match status" value="1"/>
</dbReference>
<dbReference type="STRING" id="930152.SAMN05216565_11046"/>
<feature type="domain" description="Histidine kinase" evidence="13">
    <location>
        <begin position="240"/>
        <end position="455"/>
    </location>
</feature>
<evidence type="ECO:0000256" key="6">
    <source>
        <dbReference type="ARBA" id="ARBA00022679"/>
    </source>
</evidence>
<reference evidence="16" key="1">
    <citation type="submission" date="2016-10" db="EMBL/GenBank/DDBJ databases">
        <authorList>
            <person name="Varghese N."/>
            <person name="Submissions S."/>
        </authorList>
    </citation>
    <scope>NUCLEOTIDE SEQUENCE [LARGE SCALE GENOMIC DNA]</scope>
    <source>
        <strain evidence="16">IBRC-M10078</strain>
    </source>
</reference>
<dbReference type="PROSITE" id="PS50885">
    <property type="entry name" value="HAMP"/>
    <property type="match status" value="1"/>
</dbReference>
<dbReference type="SUPFAM" id="SSF55874">
    <property type="entry name" value="ATPase domain of HSP90 chaperone/DNA topoisomerase II/histidine kinase"/>
    <property type="match status" value="1"/>
</dbReference>
<dbReference type="InterPro" id="IPR036890">
    <property type="entry name" value="HATPase_C_sf"/>
</dbReference>
<dbReference type="Proteomes" id="UP000199159">
    <property type="component" value="Unassembled WGS sequence"/>
</dbReference>
<keyword evidence="5" id="KW-0597">Phosphoprotein</keyword>
<dbReference type="InterPro" id="IPR004358">
    <property type="entry name" value="Sig_transdc_His_kin-like_C"/>
</dbReference>
<dbReference type="PROSITE" id="PS50109">
    <property type="entry name" value="HIS_KIN"/>
    <property type="match status" value="1"/>
</dbReference>
<dbReference type="SMART" id="SM00388">
    <property type="entry name" value="HisKA"/>
    <property type="match status" value="1"/>
</dbReference>
<evidence type="ECO:0000256" key="10">
    <source>
        <dbReference type="ARBA" id="ARBA00023012"/>
    </source>
</evidence>
<feature type="transmembrane region" description="Helical" evidence="12">
    <location>
        <begin position="158"/>
        <end position="177"/>
    </location>
</feature>
<evidence type="ECO:0000256" key="1">
    <source>
        <dbReference type="ARBA" id="ARBA00000085"/>
    </source>
</evidence>
<dbReference type="EC" id="2.7.13.3" evidence="3"/>
<accession>A0A1H0WAU9</accession>
<dbReference type="CDD" id="cd00082">
    <property type="entry name" value="HisKA"/>
    <property type="match status" value="1"/>
</dbReference>
<dbReference type="InterPro" id="IPR036097">
    <property type="entry name" value="HisK_dim/P_sf"/>
</dbReference>
<evidence type="ECO:0000256" key="9">
    <source>
        <dbReference type="ARBA" id="ARBA00022840"/>
    </source>
</evidence>
<keyword evidence="9" id="KW-0067">ATP-binding</keyword>
<keyword evidence="10" id="KW-0902">Two-component regulatory system</keyword>
<evidence type="ECO:0000256" key="8">
    <source>
        <dbReference type="ARBA" id="ARBA00022777"/>
    </source>
</evidence>
<dbReference type="EMBL" id="FNJU01000010">
    <property type="protein sequence ID" value="SDP87842.1"/>
    <property type="molecule type" value="Genomic_DNA"/>
</dbReference>
<evidence type="ECO:0000313" key="16">
    <source>
        <dbReference type="Proteomes" id="UP000199159"/>
    </source>
</evidence>
<evidence type="ECO:0000256" key="4">
    <source>
        <dbReference type="ARBA" id="ARBA00022475"/>
    </source>
</evidence>
<dbReference type="OrthoDB" id="9813151at2"/>
<dbReference type="Gene3D" id="1.10.287.130">
    <property type="match status" value="1"/>
</dbReference>
<dbReference type="Gene3D" id="6.10.340.10">
    <property type="match status" value="1"/>
</dbReference>
<evidence type="ECO:0000256" key="11">
    <source>
        <dbReference type="ARBA" id="ARBA00023136"/>
    </source>
</evidence>
<dbReference type="PANTHER" id="PTHR45453">
    <property type="entry name" value="PHOSPHATE REGULON SENSOR PROTEIN PHOR"/>
    <property type="match status" value="1"/>
</dbReference>
<gene>
    <name evidence="15" type="ORF">SAMN05216565_11046</name>
</gene>
<comment type="catalytic activity">
    <reaction evidence="1">
        <text>ATP + protein L-histidine = ADP + protein N-phospho-L-histidine.</text>
        <dbReference type="EC" id="2.7.13.3"/>
    </reaction>
</comment>
<dbReference type="Pfam" id="PF02518">
    <property type="entry name" value="HATPase_c"/>
    <property type="match status" value="1"/>
</dbReference>
<evidence type="ECO:0000256" key="2">
    <source>
        <dbReference type="ARBA" id="ARBA00004651"/>
    </source>
</evidence>
<feature type="transmembrane region" description="Helical" evidence="12">
    <location>
        <begin position="9"/>
        <end position="32"/>
    </location>
</feature>
<protein>
    <recommendedName>
        <fullName evidence="3">histidine kinase</fullName>
        <ecNumber evidence="3">2.7.13.3</ecNumber>
    </recommendedName>
</protein>
<evidence type="ECO:0000256" key="12">
    <source>
        <dbReference type="SAM" id="Phobius"/>
    </source>
</evidence>
<dbReference type="PANTHER" id="PTHR45453:SF1">
    <property type="entry name" value="PHOSPHATE REGULON SENSOR PROTEIN PHOR"/>
    <property type="match status" value="1"/>
</dbReference>
<dbReference type="GO" id="GO:0005524">
    <property type="term" value="F:ATP binding"/>
    <property type="evidence" value="ECO:0007669"/>
    <property type="project" value="UniProtKB-KW"/>
</dbReference>
<dbReference type="AlphaFoldDB" id="A0A1H0WAU9"/>
<evidence type="ECO:0000256" key="5">
    <source>
        <dbReference type="ARBA" id="ARBA00022553"/>
    </source>
</evidence>
<dbReference type="InterPro" id="IPR003660">
    <property type="entry name" value="HAMP_dom"/>
</dbReference>
<dbReference type="FunFam" id="3.30.565.10:FF:000006">
    <property type="entry name" value="Sensor histidine kinase WalK"/>
    <property type="match status" value="1"/>
</dbReference>
<dbReference type="SMART" id="SM00387">
    <property type="entry name" value="HATPase_c"/>
    <property type="match status" value="1"/>
</dbReference>
<dbReference type="InterPro" id="IPR050351">
    <property type="entry name" value="BphY/WalK/GraS-like"/>
</dbReference>